<protein>
    <submittedName>
        <fullName evidence="2">Uncharacterized protein</fullName>
    </submittedName>
</protein>
<organism evidence="2 3">
    <name type="scientific">Coprobacter secundus subsp. similis</name>
    <dbReference type="NCBI Taxonomy" id="2751153"/>
    <lineage>
        <taxon>Bacteria</taxon>
        <taxon>Pseudomonadati</taxon>
        <taxon>Bacteroidota</taxon>
        <taxon>Bacteroidia</taxon>
        <taxon>Bacteroidales</taxon>
        <taxon>Barnesiellaceae</taxon>
        <taxon>Coprobacter</taxon>
    </lineage>
</organism>
<evidence type="ECO:0000313" key="3">
    <source>
        <dbReference type="Proteomes" id="UP000594042"/>
    </source>
</evidence>
<evidence type="ECO:0000313" key="2">
    <source>
        <dbReference type="EMBL" id="BCI63439.1"/>
    </source>
</evidence>
<evidence type="ECO:0000256" key="1">
    <source>
        <dbReference type="SAM" id="Phobius"/>
    </source>
</evidence>
<accession>A0A7G1HUL4</accession>
<keyword evidence="1" id="KW-0472">Membrane</keyword>
<sequence length="150" mass="16784">MQEIFLLIIQIVYYICGMKRNTSSIFFLCLATFIMLAIAVLPHHHHDNGMLCLQAFATESVPTDTQNCHKVPCDDNCIAKFKQAERIHICHVSCIHIQPVQTVFNLSEIPTGPIETNITDFLNCSVYVEQLHGILLSHSSGLRAPPHSIG</sequence>
<dbReference type="InterPro" id="IPR046660">
    <property type="entry name" value="DUF6769"/>
</dbReference>
<dbReference type="AlphaFoldDB" id="A0A7G1HUL4"/>
<dbReference type="Proteomes" id="UP000594042">
    <property type="component" value="Chromosome"/>
</dbReference>
<feature type="transmembrane region" description="Helical" evidence="1">
    <location>
        <begin position="23"/>
        <end position="41"/>
    </location>
</feature>
<dbReference type="Pfam" id="PF20558">
    <property type="entry name" value="DUF6769"/>
    <property type="match status" value="1"/>
</dbReference>
<keyword evidence="1" id="KW-0812">Transmembrane</keyword>
<gene>
    <name evidence="2" type="ORF">Cop2CBH44_17920</name>
</gene>
<keyword evidence="3" id="KW-1185">Reference proteome</keyword>
<name>A0A7G1HUL4_9BACT</name>
<proteinExistence type="predicted"/>
<keyword evidence="1" id="KW-1133">Transmembrane helix</keyword>
<dbReference type="KEGG" id="copr:Cop2CBH44_17920"/>
<reference evidence="3" key="1">
    <citation type="submission" date="2020-07" db="EMBL/GenBank/DDBJ databases">
        <title>Complete genome sequencing of Coprobacter sp. strain 2CBH44.</title>
        <authorList>
            <person name="Sakamoto M."/>
            <person name="Murakami T."/>
            <person name="Mori H."/>
        </authorList>
    </citation>
    <scope>NUCLEOTIDE SEQUENCE [LARGE SCALE GENOMIC DNA]</scope>
    <source>
        <strain evidence="3">2CBH44</strain>
    </source>
</reference>
<dbReference type="EMBL" id="AP023322">
    <property type="protein sequence ID" value="BCI63439.1"/>
    <property type="molecule type" value="Genomic_DNA"/>
</dbReference>